<dbReference type="Gene3D" id="1.10.3720.10">
    <property type="entry name" value="MetI-like"/>
    <property type="match status" value="1"/>
</dbReference>
<dbReference type="Proteomes" id="UP000562395">
    <property type="component" value="Unassembled WGS sequence"/>
</dbReference>
<evidence type="ECO:0000256" key="5">
    <source>
        <dbReference type="ARBA" id="ARBA00022989"/>
    </source>
</evidence>
<evidence type="ECO:0000256" key="7">
    <source>
        <dbReference type="RuleBase" id="RU363032"/>
    </source>
</evidence>
<keyword evidence="10" id="KW-1185">Reference proteome</keyword>
<keyword evidence="2 7" id="KW-0813">Transport</keyword>
<feature type="transmembrane region" description="Helical" evidence="7">
    <location>
        <begin position="200"/>
        <end position="222"/>
    </location>
</feature>
<reference evidence="9 10" key="1">
    <citation type="submission" date="2020-08" db="EMBL/GenBank/DDBJ databases">
        <title>Genomic Encyclopedia of Type Strains, Phase IV (KMG-IV): sequencing the most valuable type-strain genomes for metagenomic binning, comparative biology and taxonomic classification.</title>
        <authorList>
            <person name="Goeker M."/>
        </authorList>
    </citation>
    <scope>NUCLEOTIDE SEQUENCE [LARGE SCALE GENOMIC DNA]</scope>
    <source>
        <strain evidence="9 10">DSM 14552</strain>
    </source>
</reference>
<sequence length="273" mass="28589">MTSILRAVRRLPISGKVGLVLVLFWIAIAAIGPFIAPYPPGSFANEEVFAGSSGQFWLGSDFLGRDVLSRLLSGARFTVGLSAVAVTIAVCIGTGFALMAAVGPRWVDELLSRAMDTLISIPSKIFALVLVAAFGSSLVLLTLIIAITYVPGNFRIARSLAVGLVRLDYVEVARARGEGRLHLALVEVLPNMIKPLFADIGLRFVFIVLLLSGLSFLGLGLQPPDADLGSLVRENTSGLAEGALAIIAPAVAIASLTVGVNLLIDAATQGKAR</sequence>
<dbReference type="InterPro" id="IPR035906">
    <property type="entry name" value="MetI-like_sf"/>
</dbReference>
<evidence type="ECO:0000313" key="9">
    <source>
        <dbReference type="EMBL" id="MBB3861559.1"/>
    </source>
</evidence>
<evidence type="ECO:0000313" key="10">
    <source>
        <dbReference type="Proteomes" id="UP000562395"/>
    </source>
</evidence>
<dbReference type="EMBL" id="JACICY010000007">
    <property type="protein sequence ID" value="MBB3861559.1"/>
    <property type="molecule type" value="Genomic_DNA"/>
</dbReference>
<feature type="transmembrane region" description="Helical" evidence="7">
    <location>
        <begin position="48"/>
        <end position="68"/>
    </location>
</feature>
<evidence type="ECO:0000256" key="1">
    <source>
        <dbReference type="ARBA" id="ARBA00004651"/>
    </source>
</evidence>
<comment type="similarity">
    <text evidence="7">Belongs to the binding-protein-dependent transport system permease family.</text>
</comment>
<dbReference type="PANTHER" id="PTHR43386">
    <property type="entry name" value="OLIGOPEPTIDE TRANSPORT SYSTEM PERMEASE PROTEIN APPC"/>
    <property type="match status" value="1"/>
</dbReference>
<organism evidence="9 10">
    <name type="scientific">Novosphingobium hassiacum</name>
    <dbReference type="NCBI Taxonomy" id="173676"/>
    <lineage>
        <taxon>Bacteria</taxon>
        <taxon>Pseudomonadati</taxon>
        <taxon>Pseudomonadota</taxon>
        <taxon>Alphaproteobacteria</taxon>
        <taxon>Sphingomonadales</taxon>
        <taxon>Sphingomonadaceae</taxon>
        <taxon>Novosphingobium</taxon>
    </lineage>
</organism>
<feature type="transmembrane region" description="Helical" evidence="7">
    <location>
        <begin position="125"/>
        <end position="150"/>
    </location>
</feature>
<feature type="transmembrane region" description="Helical" evidence="7">
    <location>
        <begin position="80"/>
        <end position="102"/>
    </location>
</feature>
<evidence type="ECO:0000259" key="8">
    <source>
        <dbReference type="PROSITE" id="PS50928"/>
    </source>
</evidence>
<dbReference type="CDD" id="cd06261">
    <property type="entry name" value="TM_PBP2"/>
    <property type="match status" value="1"/>
</dbReference>
<dbReference type="AlphaFoldDB" id="A0A7W6EX78"/>
<dbReference type="Pfam" id="PF00528">
    <property type="entry name" value="BPD_transp_1"/>
    <property type="match status" value="1"/>
</dbReference>
<keyword evidence="3" id="KW-1003">Cell membrane</keyword>
<comment type="caution">
    <text evidence="9">The sequence shown here is derived from an EMBL/GenBank/DDBJ whole genome shotgun (WGS) entry which is preliminary data.</text>
</comment>
<dbReference type="GO" id="GO:0055085">
    <property type="term" value="P:transmembrane transport"/>
    <property type="evidence" value="ECO:0007669"/>
    <property type="project" value="InterPro"/>
</dbReference>
<dbReference type="GO" id="GO:0005886">
    <property type="term" value="C:plasma membrane"/>
    <property type="evidence" value="ECO:0007669"/>
    <property type="project" value="UniProtKB-SubCell"/>
</dbReference>
<dbReference type="InterPro" id="IPR050366">
    <property type="entry name" value="BP-dependent_transpt_permease"/>
</dbReference>
<feature type="transmembrane region" description="Helical" evidence="7">
    <location>
        <begin position="17"/>
        <end position="36"/>
    </location>
</feature>
<evidence type="ECO:0000256" key="3">
    <source>
        <dbReference type="ARBA" id="ARBA00022475"/>
    </source>
</evidence>
<comment type="subcellular location">
    <subcellularLocation>
        <location evidence="1 7">Cell membrane</location>
        <topology evidence="1 7">Multi-pass membrane protein</topology>
    </subcellularLocation>
</comment>
<dbReference type="PROSITE" id="PS50928">
    <property type="entry name" value="ABC_TM1"/>
    <property type="match status" value="1"/>
</dbReference>
<evidence type="ECO:0000256" key="2">
    <source>
        <dbReference type="ARBA" id="ARBA00022448"/>
    </source>
</evidence>
<evidence type="ECO:0000256" key="4">
    <source>
        <dbReference type="ARBA" id="ARBA00022692"/>
    </source>
</evidence>
<name>A0A7W6EX78_9SPHN</name>
<protein>
    <submittedName>
        <fullName evidence="9">Peptide/nickel transport system permease protein</fullName>
    </submittedName>
</protein>
<dbReference type="PANTHER" id="PTHR43386:SF25">
    <property type="entry name" value="PEPTIDE ABC TRANSPORTER PERMEASE PROTEIN"/>
    <property type="match status" value="1"/>
</dbReference>
<accession>A0A7W6EX78</accession>
<keyword evidence="6 7" id="KW-0472">Membrane</keyword>
<feature type="transmembrane region" description="Helical" evidence="7">
    <location>
        <begin position="242"/>
        <end position="264"/>
    </location>
</feature>
<evidence type="ECO:0000256" key="6">
    <source>
        <dbReference type="ARBA" id="ARBA00023136"/>
    </source>
</evidence>
<gene>
    <name evidence="9" type="ORF">GGQ88_002847</name>
</gene>
<keyword evidence="4 7" id="KW-0812">Transmembrane</keyword>
<dbReference type="InterPro" id="IPR000515">
    <property type="entry name" value="MetI-like"/>
</dbReference>
<proteinExistence type="inferred from homology"/>
<feature type="domain" description="ABC transmembrane type-1" evidence="8">
    <location>
        <begin position="75"/>
        <end position="264"/>
    </location>
</feature>
<keyword evidence="5 7" id="KW-1133">Transmembrane helix</keyword>
<dbReference type="SUPFAM" id="SSF161098">
    <property type="entry name" value="MetI-like"/>
    <property type="match status" value="1"/>
</dbReference>